<comment type="caution">
    <text evidence="1">The sequence shown here is derived from an EMBL/GenBank/DDBJ whole genome shotgun (WGS) entry which is preliminary data.</text>
</comment>
<dbReference type="EMBL" id="QSKC01000028">
    <property type="protein sequence ID" value="RHE30366.1"/>
    <property type="molecule type" value="Genomic_DNA"/>
</dbReference>
<organism evidence="1 2">
    <name type="scientific">Agathobacter rectalis</name>
    <dbReference type="NCBI Taxonomy" id="39491"/>
    <lineage>
        <taxon>Bacteria</taxon>
        <taxon>Bacillati</taxon>
        <taxon>Bacillota</taxon>
        <taxon>Clostridia</taxon>
        <taxon>Lachnospirales</taxon>
        <taxon>Lachnospiraceae</taxon>
        <taxon>Agathobacter</taxon>
    </lineage>
</organism>
<evidence type="ECO:0000313" key="1">
    <source>
        <dbReference type="EMBL" id="RHE30366.1"/>
    </source>
</evidence>
<dbReference type="Proteomes" id="UP000285290">
    <property type="component" value="Unassembled WGS sequence"/>
</dbReference>
<reference evidence="1 2" key="1">
    <citation type="submission" date="2018-08" db="EMBL/GenBank/DDBJ databases">
        <title>A genome reference for cultivated species of the human gut microbiota.</title>
        <authorList>
            <person name="Zou Y."/>
            <person name="Xue W."/>
            <person name="Luo G."/>
        </authorList>
    </citation>
    <scope>NUCLEOTIDE SEQUENCE [LARGE SCALE GENOMIC DNA]</scope>
    <source>
        <strain evidence="1 2">AM29-10</strain>
    </source>
</reference>
<accession>A0A414IQ42</accession>
<evidence type="ECO:0000313" key="2">
    <source>
        <dbReference type="Proteomes" id="UP000285290"/>
    </source>
</evidence>
<sequence length="56" mass="6276">MDYINLLHASGMYEKQTAKIIPFRSIDIFENAVSARTGNFLVDGPKETVCIDESIL</sequence>
<gene>
    <name evidence="1" type="ORF">DW753_14310</name>
</gene>
<name>A0A414IQ42_9FIRM</name>
<proteinExistence type="predicted"/>
<dbReference type="AlphaFoldDB" id="A0A414IQ42"/>
<protein>
    <submittedName>
        <fullName evidence="1">LexA family transcriptional regulator</fullName>
    </submittedName>
</protein>
<feature type="non-terminal residue" evidence="1">
    <location>
        <position position="56"/>
    </location>
</feature>